<dbReference type="AlphaFoldDB" id="A0A0F9JRL5"/>
<feature type="compositionally biased region" description="Basic and acidic residues" evidence="1">
    <location>
        <begin position="14"/>
        <end position="27"/>
    </location>
</feature>
<accession>A0A0F9JRL5</accession>
<organism evidence="2">
    <name type="scientific">marine sediment metagenome</name>
    <dbReference type="NCBI Taxonomy" id="412755"/>
    <lineage>
        <taxon>unclassified sequences</taxon>
        <taxon>metagenomes</taxon>
        <taxon>ecological metagenomes</taxon>
    </lineage>
</organism>
<name>A0A0F9JRL5_9ZZZZ</name>
<protein>
    <submittedName>
        <fullName evidence="2">Uncharacterized protein</fullName>
    </submittedName>
</protein>
<dbReference type="EMBL" id="LAZR01010784">
    <property type="protein sequence ID" value="KKM65081.1"/>
    <property type="molecule type" value="Genomic_DNA"/>
</dbReference>
<feature type="region of interest" description="Disordered" evidence="1">
    <location>
        <begin position="1"/>
        <end position="27"/>
    </location>
</feature>
<evidence type="ECO:0000256" key="1">
    <source>
        <dbReference type="SAM" id="MobiDB-lite"/>
    </source>
</evidence>
<proteinExistence type="predicted"/>
<comment type="caution">
    <text evidence="2">The sequence shown here is derived from an EMBL/GenBank/DDBJ whole genome shotgun (WGS) entry which is preliminary data.</text>
</comment>
<reference evidence="2" key="1">
    <citation type="journal article" date="2015" name="Nature">
        <title>Complex archaea that bridge the gap between prokaryotes and eukaryotes.</title>
        <authorList>
            <person name="Spang A."/>
            <person name="Saw J.H."/>
            <person name="Jorgensen S.L."/>
            <person name="Zaremba-Niedzwiedzka K."/>
            <person name="Martijn J."/>
            <person name="Lind A.E."/>
            <person name="van Eijk R."/>
            <person name="Schleper C."/>
            <person name="Guy L."/>
            <person name="Ettema T.J."/>
        </authorList>
    </citation>
    <scope>NUCLEOTIDE SEQUENCE</scope>
</reference>
<gene>
    <name evidence="2" type="ORF">LCGC14_1494850</name>
</gene>
<sequence length="83" mass="9953">MKRRRRILGQPRRVQRDTDEKCGSCHEPIEPKAEDLWLIQHGSLDQHGVFIPSDTGAMYHEDCWEETPQREELWQERKEEVKP</sequence>
<evidence type="ECO:0000313" key="2">
    <source>
        <dbReference type="EMBL" id="KKM65081.1"/>
    </source>
</evidence>